<dbReference type="STRING" id="1884261.A0A5C3QL68"/>
<dbReference type="InterPro" id="IPR051678">
    <property type="entry name" value="AGP_Transferase"/>
</dbReference>
<accession>A0A5C3QL68</accession>
<gene>
    <name evidence="2" type="ORF">BDV98DRAFT_568982</name>
</gene>
<evidence type="ECO:0000313" key="2">
    <source>
        <dbReference type="EMBL" id="TFL00939.1"/>
    </source>
</evidence>
<dbReference type="AlphaFoldDB" id="A0A5C3QL68"/>
<organism evidence="2 3">
    <name type="scientific">Pterulicium gracile</name>
    <dbReference type="NCBI Taxonomy" id="1884261"/>
    <lineage>
        <taxon>Eukaryota</taxon>
        <taxon>Fungi</taxon>
        <taxon>Dikarya</taxon>
        <taxon>Basidiomycota</taxon>
        <taxon>Agaricomycotina</taxon>
        <taxon>Agaricomycetes</taxon>
        <taxon>Agaricomycetidae</taxon>
        <taxon>Agaricales</taxon>
        <taxon>Pleurotineae</taxon>
        <taxon>Pterulaceae</taxon>
        <taxon>Pterulicium</taxon>
    </lineage>
</organism>
<evidence type="ECO:0000259" key="1">
    <source>
        <dbReference type="Pfam" id="PF01636"/>
    </source>
</evidence>
<dbReference type="PANTHER" id="PTHR21310">
    <property type="entry name" value="AMINOGLYCOSIDE PHOSPHOTRANSFERASE-RELATED-RELATED"/>
    <property type="match status" value="1"/>
</dbReference>
<dbReference type="InterPro" id="IPR002575">
    <property type="entry name" value="Aminoglycoside_PTrfase"/>
</dbReference>
<proteinExistence type="predicted"/>
<protein>
    <recommendedName>
        <fullName evidence="1">Aminoglycoside phosphotransferase domain-containing protein</fullName>
    </recommendedName>
</protein>
<sequence length="193" mass="22074">MISARLPDLLLDVHVFASEEQVKAITATLKDWLLQLRALESPYGERVCSFLGSSYKNPRIRALSRPSLRPSSTLAEFHSQGCCTVSPAILESSERARTLVEMRADSKYRTHLIHGDIHAGNILADKDFRLTGLVDWEAAAWMPEYWELVTARRDGQDEESVWKDVMLDAFPSEYRRELEIDDYADQSGHNTFW</sequence>
<dbReference type="EMBL" id="ML178827">
    <property type="protein sequence ID" value="TFL00939.1"/>
    <property type="molecule type" value="Genomic_DNA"/>
</dbReference>
<dbReference type="OrthoDB" id="5404599at2759"/>
<dbReference type="SUPFAM" id="SSF56112">
    <property type="entry name" value="Protein kinase-like (PK-like)"/>
    <property type="match status" value="1"/>
</dbReference>
<feature type="domain" description="Aminoglycoside phosphotransferase" evidence="1">
    <location>
        <begin position="101"/>
        <end position="159"/>
    </location>
</feature>
<dbReference type="Proteomes" id="UP000305067">
    <property type="component" value="Unassembled WGS sequence"/>
</dbReference>
<name>A0A5C3QL68_9AGAR</name>
<dbReference type="Gene3D" id="3.90.1200.10">
    <property type="match status" value="1"/>
</dbReference>
<dbReference type="InterPro" id="IPR011009">
    <property type="entry name" value="Kinase-like_dom_sf"/>
</dbReference>
<reference evidence="2 3" key="1">
    <citation type="journal article" date="2019" name="Nat. Ecol. Evol.">
        <title>Megaphylogeny resolves global patterns of mushroom evolution.</title>
        <authorList>
            <person name="Varga T."/>
            <person name="Krizsan K."/>
            <person name="Foldi C."/>
            <person name="Dima B."/>
            <person name="Sanchez-Garcia M."/>
            <person name="Sanchez-Ramirez S."/>
            <person name="Szollosi G.J."/>
            <person name="Szarkandi J.G."/>
            <person name="Papp V."/>
            <person name="Albert L."/>
            <person name="Andreopoulos W."/>
            <person name="Angelini C."/>
            <person name="Antonin V."/>
            <person name="Barry K.W."/>
            <person name="Bougher N.L."/>
            <person name="Buchanan P."/>
            <person name="Buyck B."/>
            <person name="Bense V."/>
            <person name="Catcheside P."/>
            <person name="Chovatia M."/>
            <person name="Cooper J."/>
            <person name="Damon W."/>
            <person name="Desjardin D."/>
            <person name="Finy P."/>
            <person name="Geml J."/>
            <person name="Haridas S."/>
            <person name="Hughes K."/>
            <person name="Justo A."/>
            <person name="Karasinski D."/>
            <person name="Kautmanova I."/>
            <person name="Kiss B."/>
            <person name="Kocsube S."/>
            <person name="Kotiranta H."/>
            <person name="LaButti K.M."/>
            <person name="Lechner B.E."/>
            <person name="Liimatainen K."/>
            <person name="Lipzen A."/>
            <person name="Lukacs Z."/>
            <person name="Mihaltcheva S."/>
            <person name="Morgado L.N."/>
            <person name="Niskanen T."/>
            <person name="Noordeloos M.E."/>
            <person name="Ohm R.A."/>
            <person name="Ortiz-Santana B."/>
            <person name="Ovrebo C."/>
            <person name="Racz N."/>
            <person name="Riley R."/>
            <person name="Savchenko A."/>
            <person name="Shiryaev A."/>
            <person name="Soop K."/>
            <person name="Spirin V."/>
            <person name="Szebenyi C."/>
            <person name="Tomsovsky M."/>
            <person name="Tulloss R.E."/>
            <person name="Uehling J."/>
            <person name="Grigoriev I.V."/>
            <person name="Vagvolgyi C."/>
            <person name="Papp T."/>
            <person name="Martin F.M."/>
            <person name="Miettinen O."/>
            <person name="Hibbett D.S."/>
            <person name="Nagy L.G."/>
        </authorList>
    </citation>
    <scope>NUCLEOTIDE SEQUENCE [LARGE SCALE GENOMIC DNA]</scope>
    <source>
        <strain evidence="2 3">CBS 309.79</strain>
    </source>
</reference>
<dbReference type="PANTHER" id="PTHR21310:SF15">
    <property type="entry name" value="AMINOGLYCOSIDE PHOSPHOTRANSFERASE DOMAIN-CONTAINING PROTEIN"/>
    <property type="match status" value="1"/>
</dbReference>
<keyword evidence="3" id="KW-1185">Reference proteome</keyword>
<evidence type="ECO:0000313" key="3">
    <source>
        <dbReference type="Proteomes" id="UP000305067"/>
    </source>
</evidence>
<dbReference type="Pfam" id="PF01636">
    <property type="entry name" value="APH"/>
    <property type="match status" value="1"/>
</dbReference>